<dbReference type="GO" id="GO:0005737">
    <property type="term" value="C:cytoplasm"/>
    <property type="evidence" value="ECO:0007669"/>
    <property type="project" value="TreeGrafter"/>
</dbReference>
<dbReference type="PROSITE" id="PS00107">
    <property type="entry name" value="PROTEIN_KINASE_ATP"/>
    <property type="match status" value="1"/>
</dbReference>
<reference evidence="12" key="1">
    <citation type="submission" date="2023-03" db="EMBL/GenBank/DDBJ databases">
        <authorList>
            <person name="Julca I."/>
        </authorList>
    </citation>
    <scope>NUCLEOTIDE SEQUENCE</scope>
</reference>
<dbReference type="InterPro" id="IPR000719">
    <property type="entry name" value="Prot_kinase_dom"/>
</dbReference>
<evidence type="ECO:0000256" key="2">
    <source>
        <dbReference type="ARBA" id="ARBA00012406"/>
    </source>
</evidence>
<comment type="catalytic activity">
    <reaction evidence="8">
        <text>L-seryl-[protein] + ATP = O-phospho-L-seryl-[protein] + ADP + H(+)</text>
        <dbReference type="Rhea" id="RHEA:17989"/>
        <dbReference type="Rhea" id="RHEA-COMP:9863"/>
        <dbReference type="Rhea" id="RHEA-COMP:11604"/>
        <dbReference type="ChEBI" id="CHEBI:15378"/>
        <dbReference type="ChEBI" id="CHEBI:29999"/>
        <dbReference type="ChEBI" id="CHEBI:30616"/>
        <dbReference type="ChEBI" id="CHEBI:83421"/>
        <dbReference type="ChEBI" id="CHEBI:456216"/>
        <dbReference type="EC" id="2.7.11.25"/>
    </reaction>
</comment>
<evidence type="ECO:0000256" key="7">
    <source>
        <dbReference type="ARBA" id="ARBA00047559"/>
    </source>
</evidence>
<dbReference type="InterPro" id="IPR050538">
    <property type="entry name" value="MAP_kinase_kinase_kinase"/>
</dbReference>
<evidence type="ECO:0000256" key="8">
    <source>
        <dbReference type="ARBA" id="ARBA00048329"/>
    </source>
</evidence>
<dbReference type="EMBL" id="OX459125">
    <property type="protein sequence ID" value="CAI9116606.1"/>
    <property type="molecule type" value="Genomic_DNA"/>
</dbReference>
<dbReference type="SUPFAM" id="SSF56112">
    <property type="entry name" value="Protein kinase-like (PK-like)"/>
    <property type="match status" value="1"/>
</dbReference>
<dbReference type="SMART" id="SM00220">
    <property type="entry name" value="S_TKc"/>
    <property type="match status" value="1"/>
</dbReference>
<dbReference type="EC" id="2.7.11.25" evidence="2"/>
<feature type="compositionally biased region" description="Low complexity" evidence="10">
    <location>
        <begin position="1"/>
        <end position="23"/>
    </location>
</feature>
<evidence type="ECO:0000256" key="4">
    <source>
        <dbReference type="ARBA" id="ARBA00022741"/>
    </source>
</evidence>
<sequence>MPPWLPSFSPSSKSSSSTSPSDSPQKDNSRRNKRNAFQKLIGNTSGNDEIDLQPVKSSPVSPEKGSRSSHFWSKAVPQPLPLPDLSTVQKNSNPGDHLPSPKEGLSKGDGDHPFSTAVSSIFPKTRRYSNGDVVSRSSGSSTLARRGISNELYVEGVGYDFGPYVPARSAPSSGFSSPAWSPQKYKTVDYGSVQASFGLDFPAQDRFIGTPSPGVSMRMMYSPDRSPLQSPKGQNSCMNTRKHSSAPQISCQKSHSETWIENNTATVHPLPLPPGASRSLQLPATHQYMDKSDALDASPVKGQWRKGRLIGRGTYGSVYVATNTKTGALCAMKEVDLIPDDSKALECIKQLEQEIKVLRHLKHPNVVQYLGCETIGDRFCIYLEYVHPGSINKYVKEHCGAMTECVVRSFTRHIVSGLAYLHSKKTIHRDIKGANLLVDTQGVVKLADFGLAKHLTGCANDLSLKGSPHWMAPEVLQAAMRKDATSELAYGVDIWGLGCTVIEMLTGKPPWSDYNGVQAMFNVLNKSPPIPDTLSPEGKEFLQLCFQRRPQDRPSAAVLLDHRFLRNPSDQELASCLQELSGVTLSDKQISPDCEKRKKDLASFLPNMYTKSPEQSDHSEISQTGPKVSDCGPTSHHSPRSTLEVPPSTSPPELSNNLNTACRPNGFDSLLEGIKKGAIL</sequence>
<dbReference type="FunFam" id="1.10.510.10:FF:001239">
    <property type="entry name" value="Predicted protein"/>
    <property type="match status" value="1"/>
</dbReference>
<feature type="compositionally biased region" description="Polar residues" evidence="10">
    <location>
        <begin position="651"/>
        <end position="661"/>
    </location>
</feature>
<dbReference type="PANTHER" id="PTHR48016:SF12">
    <property type="entry name" value="PROTEIN KINASE DOMAIN-CONTAINING PROTEIN"/>
    <property type="match status" value="1"/>
</dbReference>
<feature type="region of interest" description="Disordered" evidence="10">
    <location>
        <begin position="223"/>
        <end position="249"/>
    </location>
</feature>
<keyword evidence="3" id="KW-0808">Transferase</keyword>
<keyword evidence="13" id="KW-1185">Reference proteome</keyword>
<evidence type="ECO:0000313" key="13">
    <source>
        <dbReference type="Proteomes" id="UP001161247"/>
    </source>
</evidence>
<keyword evidence="5" id="KW-0418">Kinase</keyword>
<dbReference type="Pfam" id="PF00069">
    <property type="entry name" value="Pkinase"/>
    <property type="match status" value="1"/>
</dbReference>
<keyword evidence="4 9" id="KW-0547">Nucleotide-binding</keyword>
<protein>
    <recommendedName>
        <fullName evidence="2">mitogen-activated protein kinase kinase kinase</fullName>
        <ecNumber evidence="2">2.7.11.25</ecNumber>
    </recommendedName>
</protein>
<feature type="binding site" evidence="9">
    <location>
        <position position="333"/>
    </location>
    <ligand>
        <name>ATP</name>
        <dbReference type="ChEBI" id="CHEBI:30616"/>
    </ligand>
</feature>
<feature type="region of interest" description="Disordered" evidence="10">
    <location>
        <begin position="1"/>
        <end position="119"/>
    </location>
</feature>
<accession>A0AAV1EAE7</accession>
<evidence type="ECO:0000256" key="1">
    <source>
        <dbReference type="ARBA" id="ARBA00006529"/>
    </source>
</evidence>
<evidence type="ECO:0000256" key="10">
    <source>
        <dbReference type="SAM" id="MobiDB-lite"/>
    </source>
</evidence>
<dbReference type="Proteomes" id="UP001161247">
    <property type="component" value="Chromosome 8"/>
</dbReference>
<dbReference type="InterPro" id="IPR017441">
    <property type="entry name" value="Protein_kinase_ATP_BS"/>
</dbReference>
<dbReference type="InterPro" id="IPR011009">
    <property type="entry name" value="Kinase-like_dom_sf"/>
</dbReference>
<comment type="similarity">
    <text evidence="1">Belongs to the protein kinase superfamily. STE Ser/Thr protein kinase family. MAP kinase kinase kinase subfamily.</text>
</comment>
<organism evidence="12 13">
    <name type="scientific">Oldenlandia corymbosa var. corymbosa</name>
    <dbReference type="NCBI Taxonomy" id="529605"/>
    <lineage>
        <taxon>Eukaryota</taxon>
        <taxon>Viridiplantae</taxon>
        <taxon>Streptophyta</taxon>
        <taxon>Embryophyta</taxon>
        <taxon>Tracheophyta</taxon>
        <taxon>Spermatophyta</taxon>
        <taxon>Magnoliopsida</taxon>
        <taxon>eudicotyledons</taxon>
        <taxon>Gunneridae</taxon>
        <taxon>Pentapetalae</taxon>
        <taxon>asterids</taxon>
        <taxon>lamiids</taxon>
        <taxon>Gentianales</taxon>
        <taxon>Rubiaceae</taxon>
        <taxon>Rubioideae</taxon>
        <taxon>Spermacoceae</taxon>
        <taxon>Hedyotis-Oldenlandia complex</taxon>
        <taxon>Oldenlandia</taxon>
    </lineage>
</organism>
<dbReference type="GO" id="GO:0004709">
    <property type="term" value="F:MAP kinase kinase kinase activity"/>
    <property type="evidence" value="ECO:0007669"/>
    <property type="project" value="UniProtKB-EC"/>
</dbReference>
<proteinExistence type="inferred from homology"/>
<evidence type="ECO:0000313" key="12">
    <source>
        <dbReference type="EMBL" id="CAI9116606.1"/>
    </source>
</evidence>
<evidence type="ECO:0000259" key="11">
    <source>
        <dbReference type="PROSITE" id="PS50011"/>
    </source>
</evidence>
<feature type="compositionally biased region" description="Polar residues" evidence="10">
    <location>
        <begin position="227"/>
        <end position="249"/>
    </location>
</feature>
<dbReference type="AlphaFoldDB" id="A0AAV1EAE7"/>
<dbReference type="PANTHER" id="PTHR48016">
    <property type="entry name" value="MAP KINASE KINASE KINASE SSK2-RELATED-RELATED"/>
    <property type="match status" value="1"/>
</dbReference>
<evidence type="ECO:0000256" key="6">
    <source>
        <dbReference type="ARBA" id="ARBA00022840"/>
    </source>
</evidence>
<feature type="domain" description="Protein kinase" evidence="11">
    <location>
        <begin position="304"/>
        <end position="565"/>
    </location>
</feature>
<name>A0AAV1EAE7_OLDCO</name>
<dbReference type="PROSITE" id="PS50011">
    <property type="entry name" value="PROTEIN_KINASE_DOM"/>
    <property type="match status" value="1"/>
</dbReference>
<feature type="region of interest" description="Disordered" evidence="10">
    <location>
        <begin position="608"/>
        <end position="661"/>
    </location>
</feature>
<dbReference type="GO" id="GO:0005524">
    <property type="term" value="F:ATP binding"/>
    <property type="evidence" value="ECO:0007669"/>
    <property type="project" value="UniProtKB-UniRule"/>
</dbReference>
<gene>
    <name evidence="12" type="ORF">OLC1_LOCUS22860</name>
</gene>
<keyword evidence="6 9" id="KW-0067">ATP-binding</keyword>
<comment type="catalytic activity">
    <reaction evidence="7">
        <text>L-threonyl-[protein] + ATP = O-phospho-L-threonyl-[protein] + ADP + H(+)</text>
        <dbReference type="Rhea" id="RHEA:46608"/>
        <dbReference type="Rhea" id="RHEA-COMP:11060"/>
        <dbReference type="Rhea" id="RHEA-COMP:11605"/>
        <dbReference type="ChEBI" id="CHEBI:15378"/>
        <dbReference type="ChEBI" id="CHEBI:30013"/>
        <dbReference type="ChEBI" id="CHEBI:30616"/>
        <dbReference type="ChEBI" id="CHEBI:61977"/>
        <dbReference type="ChEBI" id="CHEBI:456216"/>
        <dbReference type="EC" id="2.7.11.25"/>
    </reaction>
</comment>
<dbReference type="Gene3D" id="1.10.510.10">
    <property type="entry name" value="Transferase(Phosphotransferase) domain 1"/>
    <property type="match status" value="1"/>
</dbReference>
<evidence type="ECO:0000256" key="9">
    <source>
        <dbReference type="PROSITE-ProRule" id="PRU10141"/>
    </source>
</evidence>
<evidence type="ECO:0000256" key="3">
    <source>
        <dbReference type="ARBA" id="ARBA00022679"/>
    </source>
</evidence>
<evidence type="ECO:0000256" key="5">
    <source>
        <dbReference type="ARBA" id="ARBA00022777"/>
    </source>
</evidence>